<feature type="compositionally biased region" description="Low complexity" evidence="1">
    <location>
        <begin position="13"/>
        <end position="27"/>
    </location>
</feature>
<evidence type="ECO:0000313" key="3">
    <source>
        <dbReference type="Proteomes" id="UP000450000"/>
    </source>
</evidence>
<comment type="caution">
    <text evidence="2">The sequence shown here is derived from an EMBL/GenBank/DDBJ whole genome shotgun (WGS) entry which is preliminary data.</text>
</comment>
<evidence type="ECO:0000256" key="1">
    <source>
        <dbReference type="SAM" id="MobiDB-lite"/>
    </source>
</evidence>
<organism evidence="2 3">
    <name type="scientific">Streptomyces kaniharaensis</name>
    <dbReference type="NCBI Taxonomy" id="212423"/>
    <lineage>
        <taxon>Bacteria</taxon>
        <taxon>Bacillati</taxon>
        <taxon>Actinomycetota</taxon>
        <taxon>Actinomycetes</taxon>
        <taxon>Kitasatosporales</taxon>
        <taxon>Streptomycetaceae</taxon>
        <taxon>Streptomyces</taxon>
    </lineage>
</organism>
<feature type="region of interest" description="Disordered" evidence="1">
    <location>
        <begin position="13"/>
        <end position="34"/>
    </location>
</feature>
<reference evidence="2 3" key="1">
    <citation type="submission" date="2019-09" db="EMBL/GenBank/DDBJ databases">
        <title>Genome Sequences of Streptomyces kaniharaensis ATCC 21070.</title>
        <authorList>
            <person name="Zhu W."/>
            <person name="De Crecy-Lagard V."/>
            <person name="Richards N.G."/>
        </authorList>
    </citation>
    <scope>NUCLEOTIDE SEQUENCE [LARGE SCALE GENOMIC DNA]</scope>
    <source>
        <strain evidence="2 3">SF-557</strain>
    </source>
</reference>
<accession>A0A6N7L2Z5</accession>
<sequence length="94" mass="9683">MGRRISAAKAYLGFGSSSSSGGSTSDSATRRRGWWSSDPAADLANHRTAQVNVPAATYSAGQRVFTPDPYVGGGDHFTRNFGGPFTPSGDGGAQ</sequence>
<protein>
    <submittedName>
        <fullName evidence="2">Uncharacterized protein</fullName>
    </submittedName>
</protein>
<dbReference type="AlphaFoldDB" id="A0A6N7L2Z5"/>
<name>A0A6N7L2Z5_9ACTN</name>
<gene>
    <name evidence="2" type="ORF">F7Q99_36670</name>
</gene>
<keyword evidence="3" id="KW-1185">Reference proteome</keyword>
<dbReference type="RefSeq" id="WP_153470749.1">
    <property type="nucleotide sequence ID" value="NZ_WBOF01000005.1"/>
</dbReference>
<feature type="region of interest" description="Disordered" evidence="1">
    <location>
        <begin position="75"/>
        <end position="94"/>
    </location>
</feature>
<dbReference type="Proteomes" id="UP000450000">
    <property type="component" value="Unassembled WGS sequence"/>
</dbReference>
<evidence type="ECO:0000313" key="2">
    <source>
        <dbReference type="EMBL" id="MQS17575.1"/>
    </source>
</evidence>
<dbReference type="EMBL" id="WBOF01000005">
    <property type="protein sequence ID" value="MQS17575.1"/>
    <property type="molecule type" value="Genomic_DNA"/>
</dbReference>
<proteinExistence type="predicted"/>